<dbReference type="GO" id="GO:0019243">
    <property type="term" value="P:methylglyoxal catabolic process to D-lactate via S-lactoyl-glutathione"/>
    <property type="evidence" value="ECO:0007669"/>
    <property type="project" value="InterPro"/>
</dbReference>
<dbReference type="AlphaFoldDB" id="A0A8H2WT90"/>
<dbReference type="InterPro" id="IPR017782">
    <property type="entry name" value="Hydroxyacylglutathione_Hdrlase"/>
</dbReference>
<evidence type="ECO:0000256" key="4">
    <source>
        <dbReference type="ARBA" id="ARBA00006759"/>
    </source>
</evidence>
<keyword evidence="8" id="KW-0862">Zinc</keyword>
<dbReference type="Gene3D" id="3.60.15.10">
    <property type="entry name" value="Ribonuclease Z/Hydroxyacylglutathione hydrolase-like"/>
    <property type="match status" value="1"/>
</dbReference>
<evidence type="ECO:0000256" key="8">
    <source>
        <dbReference type="ARBA" id="ARBA00022833"/>
    </source>
</evidence>
<dbReference type="PANTHER" id="PTHR11935:SF94">
    <property type="entry name" value="TENZING NORGAY, ISOFORM C"/>
    <property type="match status" value="1"/>
</dbReference>
<organism evidence="13 14">
    <name type="scientific">Rhizoctonia solani</name>
    <dbReference type="NCBI Taxonomy" id="456999"/>
    <lineage>
        <taxon>Eukaryota</taxon>
        <taxon>Fungi</taxon>
        <taxon>Dikarya</taxon>
        <taxon>Basidiomycota</taxon>
        <taxon>Agaricomycotina</taxon>
        <taxon>Agaricomycetes</taxon>
        <taxon>Cantharellales</taxon>
        <taxon>Ceratobasidiaceae</taxon>
        <taxon>Rhizoctonia</taxon>
    </lineage>
</organism>
<comment type="pathway">
    <text evidence="3">Secondary metabolite metabolism; methylglyoxal degradation; (R)-lactate from methylglyoxal: step 2/2.</text>
</comment>
<keyword evidence="7" id="KW-0378">Hydrolase</keyword>
<accession>A0A8H2WT90</accession>
<reference evidence="13" key="1">
    <citation type="submission" date="2021-01" db="EMBL/GenBank/DDBJ databases">
        <authorList>
            <person name="Kaushik A."/>
        </authorList>
    </citation>
    <scope>NUCLEOTIDE SEQUENCE</scope>
    <source>
        <strain evidence="13">AG1-1B</strain>
    </source>
</reference>
<dbReference type="Proteomes" id="UP000663826">
    <property type="component" value="Unassembled WGS sequence"/>
</dbReference>
<feature type="transmembrane region" description="Helical" evidence="11">
    <location>
        <begin position="393"/>
        <end position="420"/>
    </location>
</feature>
<evidence type="ECO:0000256" key="3">
    <source>
        <dbReference type="ARBA" id="ARBA00004963"/>
    </source>
</evidence>
<dbReference type="GO" id="GO:0004416">
    <property type="term" value="F:hydroxyacylglutathione hydrolase activity"/>
    <property type="evidence" value="ECO:0007669"/>
    <property type="project" value="UniProtKB-EC"/>
</dbReference>
<comment type="similarity">
    <text evidence="4">Belongs to the metallo-beta-lactamase superfamily. Glyoxalase II family.</text>
</comment>
<dbReference type="CDD" id="cd07723">
    <property type="entry name" value="hydroxyacylglutathione_hydrolase_MBL-fold"/>
    <property type="match status" value="1"/>
</dbReference>
<sequence length="638" mass="70679">MRVVPVPVRSDNYAYLLIDEATKKAAAVDPFDVPKVQAQAEKEGVELTALITTHHHADHSGGNKEFHSIYPNAPVYGGSDNIPELTHPVKDGDTFSVGENIKVKCLATPCHTQDSICYYVQDTTQPDQKGVFTGDTLFLAGCGRFFEGTAPEMHEALSYLGTLPDETVVYNGHEYTKASLAFGAHIDPNAPGIDKLRKLAEESVTTGKSTIADEKQWNVFMRLDSDAVRAATKTQDDVEAMGNQSIAHAHRLSSFRSLRVISMADAAKQAALQHALHELKVALEHVFISRYMGVAGYALLIYDHILTFPAELELVWKADKRNTVTWLFFANRYIVPIILGIDLYDKGGLASHLSTNFCQVWFVIEGYLNVLSFAAVHALVAMRVNAVWGRRKWVSILLWTSGILYIVGTLAIISPGIFQVLSQVAPNPVFNVCFGTITTYFWAVWIPPIVFELIIFSLTIIKAVEHRHKNVKTPVAYTLYRDGFLYFVIIMMCSIFPLIVWLAGPPTLVAMPKYFTMAVVNVMGFRLVLNLRGLRGDRIMASSGGATSDDMNMEMSDIKGSRVVPNRSGFSPAPIHVRPAYTAQNSDLLVPAHETQQANPAIDVRWQNRQVAYADQQPFDRSSNIEKGYPPGFGPGRV</sequence>
<keyword evidence="11" id="KW-0812">Transmembrane</keyword>
<evidence type="ECO:0000313" key="13">
    <source>
        <dbReference type="EMBL" id="CAE6406062.1"/>
    </source>
</evidence>
<comment type="catalytic activity">
    <reaction evidence="1">
        <text>an S-(2-hydroxyacyl)glutathione + H2O = a 2-hydroxy carboxylate + glutathione + H(+)</text>
        <dbReference type="Rhea" id="RHEA:21864"/>
        <dbReference type="ChEBI" id="CHEBI:15377"/>
        <dbReference type="ChEBI" id="CHEBI:15378"/>
        <dbReference type="ChEBI" id="CHEBI:57925"/>
        <dbReference type="ChEBI" id="CHEBI:58896"/>
        <dbReference type="ChEBI" id="CHEBI:71261"/>
        <dbReference type="EC" id="3.1.2.6"/>
    </reaction>
</comment>
<evidence type="ECO:0000256" key="2">
    <source>
        <dbReference type="ARBA" id="ARBA00001947"/>
    </source>
</evidence>
<evidence type="ECO:0000256" key="1">
    <source>
        <dbReference type="ARBA" id="ARBA00001623"/>
    </source>
</evidence>
<evidence type="ECO:0000256" key="6">
    <source>
        <dbReference type="ARBA" id="ARBA00022723"/>
    </source>
</evidence>
<dbReference type="UniPathway" id="UPA00619">
    <property type="reaction ID" value="UER00676"/>
</dbReference>
<dbReference type="GO" id="GO:0046872">
    <property type="term" value="F:metal ion binding"/>
    <property type="evidence" value="ECO:0007669"/>
    <property type="project" value="UniProtKB-KW"/>
</dbReference>
<feature type="transmembrane region" description="Helical" evidence="11">
    <location>
        <begin position="510"/>
        <end position="529"/>
    </location>
</feature>
<feature type="transmembrane region" description="Helical" evidence="11">
    <location>
        <begin position="360"/>
        <end position="381"/>
    </location>
</feature>
<dbReference type="EC" id="3.1.2.6" evidence="5"/>
<feature type="region of interest" description="Disordered" evidence="10">
    <location>
        <begin position="618"/>
        <end position="638"/>
    </location>
</feature>
<feature type="transmembrane region" description="Helical" evidence="11">
    <location>
        <begin position="440"/>
        <end position="464"/>
    </location>
</feature>
<dbReference type="InterPro" id="IPR036866">
    <property type="entry name" value="RibonucZ/Hydroxyglut_hydro"/>
</dbReference>
<protein>
    <recommendedName>
        <fullName evidence="5">hydroxyacylglutathione hydrolase</fullName>
        <ecNumber evidence="5">3.1.2.6</ecNumber>
    </recommendedName>
    <alternativeName>
        <fullName evidence="9">Glyoxalase II</fullName>
    </alternativeName>
</protein>
<gene>
    <name evidence="13" type="ORF">RDB_LOCUS34580</name>
</gene>
<dbReference type="InterPro" id="IPR045340">
    <property type="entry name" value="DUF6533"/>
</dbReference>
<dbReference type="InterPro" id="IPR001279">
    <property type="entry name" value="Metallo-B-lactamas"/>
</dbReference>
<dbReference type="SMART" id="SM00849">
    <property type="entry name" value="Lactamase_B"/>
    <property type="match status" value="1"/>
</dbReference>
<dbReference type="InterPro" id="IPR035680">
    <property type="entry name" value="Clx_II_MBL"/>
</dbReference>
<evidence type="ECO:0000256" key="11">
    <source>
        <dbReference type="SAM" id="Phobius"/>
    </source>
</evidence>
<dbReference type="Pfam" id="PF16123">
    <property type="entry name" value="HAGH_C"/>
    <property type="match status" value="1"/>
</dbReference>
<feature type="transmembrane region" description="Helical" evidence="11">
    <location>
        <begin position="484"/>
        <end position="504"/>
    </location>
</feature>
<dbReference type="Pfam" id="PF00753">
    <property type="entry name" value="Lactamase_B"/>
    <property type="match status" value="1"/>
</dbReference>
<dbReference type="PANTHER" id="PTHR11935">
    <property type="entry name" value="BETA LACTAMASE DOMAIN"/>
    <property type="match status" value="1"/>
</dbReference>
<dbReference type="EMBL" id="CAJMWQ010000960">
    <property type="protein sequence ID" value="CAE6406062.1"/>
    <property type="molecule type" value="Genomic_DNA"/>
</dbReference>
<feature type="domain" description="Metallo-beta-lactamase" evidence="12">
    <location>
        <begin position="11"/>
        <end position="173"/>
    </location>
</feature>
<dbReference type="HAMAP" id="MF_01374">
    <property type="entry name" value="Glyoxalase_2"/>
    <property type="match status" value="1"/>
</dbReference>
<evidence type="ECO:0000256" key="7">
    <source>
        <dbReference type="ARBA" id="ARBA00022801"/>
    </source>
</evidence>
<evidence type="ECO:0000256" key="5">
    <source>
        <dbReference type="ARBA" id="ARBA00011917"/>
    </source>
</evidence>
<evidence type="ECO:0000256" key="10">
    <source>
        <dbReference type="SAM" id="MobiDB-lite"/>
    </source>
</evidence>
<keyword evidence="11" id="KW-1133">Transmembrane helix</keyword>
<keyword evidence="11" id="KW-0472">Membrane</keyword>
<proteinExistence type="inferred from homology"/>
<evidence type="ECO:0000256" key="9">
    <source>
        <dbReference type="ARBA" id="ARBA00031044"/>
    </source>
</evidence>
<comment type="cofactor">
    <cofactor evidence="2">
        <name>Zn(2+)</name>
        <dbReference type="ChEBI" id="CHEBI:29105"/>
    </cofactor>
</comment>
<comment type="caution">
    <text evidence="13">The sequence shown here is derived from an EMBL/GenBank/DDBJ whole genome shotgun (WGS) entry which is preliminary data.</text>
</comment>
<evidence type="ECO:0000259" key="12">
    <source>
        <dbReference type="SMART" id="SM00849"/>
    </source>
</evidence>
<dbReference type="NCBIfam" id="TIGR03413">
    <property type="entry name" value="GSH_gloB"/>
    <property type="match status" value="1"/>
</dbReference>
<keyword evidence="6" id="KW-0479">Metal-binding</keyword>
<name>A0A8H2WT90_9AGAM</name>
<dbReference type="InterPro" id="IPR032282">
    <property type="entry name" value="HAGH_C"/>
</dbReference>
<dbReference type="SUPFAM" id="SSF56281">
    <property type="entry name" value="Metallo-hydrolase/oxidoreductase"/>
    <property type="match status" value="1"/>
</dbReference>
<evidence type="ECO:0000313" key="14">
    <source>
        <dbReference type="Proteomes" id="UP000663826"/>
    </source>
</evidence>
<dbReference type="Pfam" id="PF20151">
    <property type="entry name" value="DUF6533"/>
    <property type="match status" value="1"/>
</dbReference>